<evidence type="ECO:0000256" key="25">
    <source>
        <dbReference type="ARBA" id="ARBA00049050"/>
    </source>
</evidence>
<comment type="cofactor">
    <cofactor evidence="1 28">
        <name>FAD</name>
        <dbReference type="ChEBI" id="CHEBI:57692"/>
    </cofactor>
</comment>
<dbReference type="Pfam" id="PF02770">
    <property type="entry name" value="Acyl-CoA_dh_M"/>
    <property type="match status" value="1"/>
</dbReference>
<evidence type="ECO:0000256" key="9">
    <source>
        <dbReference type="ARBA" id="ARBA00022827"/>
    </source>
</evidence>
<evidence type="ECO:0000256" key="22">
    <source>
        <dbReference type="ARBA" id="ARBA00047916"/>
    </source>
</evidence>
<evidence type="ECO:0000256" key="14">
    <source>
        <dbReference type="ARBA" id="ARBA00023098"/>
    </source>
</evidence>
<comment type="catalytic activity">
    <reaction evidence="24">
        <text>tetradecanoyl-CoA + oxidized [electron-transfer flavoprotein] + H(+) = (2E)-tetradecenoyl-CoA + reduced [electron-transfer flavoprotein]</text>
        <dbReference type="Rhea" id="RHEA:47316"/>
        <dbReference type="Rhea" id="RHEA-COMP:10685"/>
        <dbReference type="Rhea" id="RHEA-COMP:10686"/>
        <dbReference type="ChEBI" id="CHEBI:15378"/>
        <dbReference type="ChEBI" id="CHEBI:57385"/>
        <dbReference type="ChEBI" id="CHEBI:57692"/>
        <dbReference type="ChEBI" id="CHEBI:58307"/>
        <dbReference type="ChEBI" id="CHEBI:61405"/>
    </reaction>
    <physiologicalReaction direction="left-to-right" evidence="24">
        <dbReference type="Rhea" id="RHEA:47317"/>
    </physiologicalReaction>
</comment>
<evidence type="ECO:0000259" key="29">
    <source>
        <dbReference type="Pfam" id="PF00441"/>
    </source>
</evidence>
<dbReference type="PANTHER" id="PTHR43884:SF11">
    <property type="entry name" value="VERY LONG-CHAIN SPECIFIC ACYL-COA DEHYDROGENASE, MITOCHONDRIAL"/>
    <property type="match status" value="1"/>
</dbReference>
<evidence type="ECO:0000256" key="5">
    <source>
        <dbReference type="ARBA" id="ARBA00022553"/>
    </source>
</evidence>
<evidence type="ECO:0000256" key="10">
    <source>
        <dbReference type="ARBA" id="ARBA00022832"/>
    </source>
</evidence>
<keyword evidence="14" id="KW-0443">Lipid metabolism</keyword>
<dbReference type="EC" id="1.3.8.9" evidence="17"/>
<evidence type="ECO:0000256" key="3">
    <source>
        <dbReference type="ARBA" id="ARBA00005198"/>
    </source>
</evidence>
<evidence type="ECO:0000256" key="26">
    <source>
        <dbReference type="ARBA" id="ARBA00049140"/>
    </source>
</evidence>
<keyword evidence="7" id="KW-0999">Mitochondrion inner membrane</keyword>
<dbReference type="InterPro" id="IPR036250">
    <property type="entry name" value="AcylCo_DH-like_C"/>
</dbReference>
<keyword evidence="34" id="KW-1185">Reference proteome</keyword>
<evidence type="ECO:0000256" key="24">
    <source>
        <dbReference type="ARBA" id="ARBA00049038"/>
    </source>
</evidence>
<evidence type="ECO:0000256" key="21">
    <source>
        <dbReference type="ARBA" id="ARBA00047893"/>
    </source>
</evidence>
<keyword evidence="6 28" id="KW-0285">Flavoprotein</keyword>
<dbReference type="PROSITE" id="PS00073">
    <property type="entry name" value="ACYL_COA_DH_2"/>
    <property type="match status" value="1"/>
</dbReference>
<dbReference type="PROSITE" id="PS00072">
    <property type="entry name" value="ACYL_COA_DH_1"/>
    <property type="match status" value="1"/>
</dbReference>
<dbReference type="InterPro" id="IPR013786">
    <property type="entry name" value="AcylCoA_DH/ox_N"/>
</dbReference>
<comment type="pathway">
    <text evidence="3">Lipid metabolism; mitochondrial fatty acid beta-oxidation.</text>
</comment>
<keyword evidence="12" id="KW-0007">Acetylation</keyword>
<dbReference type="SUPFAM" id="SSF47203">
    <property type="entry name" value="Acyl-CoA dehydrogenase C-terminal domain-like"/>
    <property type="match status" value="1"/>
</dbReference>
<comment type="function">
    <text evidence="19">Very long-chain specific acyl-CoA dehydrogenase is one of the acyl-CoA dehydrogenases that catalyze the first step of mitochondrial fatty acid beta-oxidation, an aerobic process breaking down fatty acids into acetyl-CoA and allowing the production of energy from fats. The first step of fatty acid beta-oxidation consists in the removal of one hydrogen from C-2 and C-3 of the straight-chain fatty acyl-CoA thioester, resulting in the formation of trans-2-enoyl-CoA. Among the different mitochondrial acyl-CoA dehydrogenases, very long-chain specific acyl-CoA dehydrogenase acts specifically on acyl-CoAs with saturated 12 to 24 carbons long primary chains.</text>
</comment>
<evidence type="ECO:0000313" key="33">
    <source>
        <dbReference type="EMBL" id="TPP61382.1"/>
    </source>
</evidence>
<dbReference type="FunFam" id="1.20.140.10:FF:000008">
    <property type="entry name" value="acyl-CoA dehydrogenase family member 9, mitochondrial"/>
    <property type="match status" value="1"/>
</dbReference>
<dbReference type="OrthoDB" id="2588832at2759"/>
<evidence type="ECO:0000256" key="11">
    <source>
        <dbReference type="ARBA" id="ARBA00022946"/>
    </source>
</evidence>
<comment type="subunit">
    <text evidence="20">Homodimer. Homodimerizes after import into the mitochondrion.</text>
</comment>
<dbReference type="Pfam" id="PF02771">
    <property type="entry name" value="Acyl-CoA_dh_N"/>
    <property type="match status" value="1"/>
</dbReference>
<dbReference type="Gene3D" id="1.20.140.10">
    <property type="entry name" value="Butyryl-CoA Dehydrogenase, subunit A, domain 3"/>
    <property type="match status" value="2"/>
</dbReference>
<evidence type="ECO:0000256" key="4">
    <source>
        <dbReference type="ARBA" id="ARBA00009347"/>
    </source>
</evidence>
<dbReference type="InterPro" id="IPR037069">
    <property type="entry name" value="AcylCoA_DH/ox_N_sf"/>
</dbReference>
<dbReference type="InterPro" id="IPR006089">
    <property type="entry name" value="Acyl-CoA_DH_CS"/>
</dbReference>
<dbReference type="FunFam" id="1.10.540.10:FF:000001">
    <property type="entry name" value="Very long-chain-specific acyl-CoA dehydrogenase, mitochondrial"/>
    <property type="match status" value="1"/>
</dbReference>
<protein>
    <recommendedName>
        <fullName evidence="18">Very long-chain specific acyl-CoA dehydrogenase, mitochondrial</fullName>
        <ecNumber evidence="17">1.3.8.9</ecNumber>
    </recommendedName>
</protein>
<keyword evidence="13 28" id="KW-0560">Oxidoreductase</keyword>
<sequence>MSYRIQHLIARSQAFRLGLQANYLSSKAVYPDNSTADQAPLPLPITNSFAMNMFRGILKTDEILPFPKALSTQQSEQLSGMIEPFEKFFKTEINSTKEDEDGKFELSTLSKLAKFGAYGLQAPEEYNGFGLSNTEFARLVSILGAYDLALAVHLGAHQSIGYKGIVLFGTKEQKQKYLPRLASGKSIAAYCLTEPSSGSDVFSIQTRAELSSDKKHYILNGVKIWISNGGIADVFTIFAQTPVKEIDGTTRTRITAFIVERDFGGLTNSEPDKKMGISASNTVVVYLDNCKVPVENVLGEVGEGFKIAVRILNQGRFGMAAAMSGTMRAAIRQATEHAVQRKQFGRTLNEFENVQEKLTTMAMRQYSTEAMAFALSGSMDLGAVDFQVEAAISKIYSSESAWYCVDEAIQILGGMGYMREAKLERVLRDLRIFRIFEGANDVLRLFVSLTGLNYAGKHLVAITSSPAAMIQLSVRLFKSNLGIPGDSRALKTKLPSSLSWPGQLTGDAIDAFGIACYRLLRAYGKSVINEQFRLIRLADAAVQIYAMMCSVSRAAQSIELNSTTADFETRMATLICIQGYKQVKQNLCELVKSKEDTHFGLMKSLSEDICSHRGLITPPPIGF</sequence>
<comment type="catalytic activity">
    <reaction evidence="22">
        <text>oxidized [electron-transfer flavoprotein] + hexadecanoyl-CoA + H(+) = (2E)-hexadecenoyl-CoA + reduced [electron-transfer flavoprotein]</text>
        <dbReference type="Rhea" id="RHEA:43448"/>
        <dbReference type="Rhea" id="RHEA-COMP:10685"/>
        <dbReference type="Rhea" id="RHEA-COMP:10686"/>
        <dbReference type="ChEBI" id="CHEBI:15378"/>
        <dbReference type="ChEBI" id="CHEBI:57379"/>
        <dbReference type="ChEBI" id="CHEBI:57692"/>
        <dbReference type="ChEBI" id="CHEBI:58307"/>
        <dbReference type="ChEBI" id="CHEBI:61526"/>
    </reaction>
    <physiologicalReaction direction="left-to-right" evidence="22">
        <dbReference type="Rhea" id="RHEA:43449"/>
    </physiologicalReaction>
</comment>
<keyword evidence="10" id="KW-0276">Fatty acid metabolism</keyword>
<evidence type="ECO:0000256" key="16">
    <source>
        <dbReference type="ARBA" id="ARBA00023136"/>
    </source>
</evidence>
<evidence type="ECO:0000259" key="31">
    <source>
        <dbReference type="Pfam" id="PF02771"/>
    </source>
</evidence>
<evidence type="ECO:0000313" key="34">
    <source>
        <dbReference type="Proteomes" id="UP000316759"/>
    </source>
</evidence>
<dbReference type="GO" id="GO:0000062">
    <property type="term" value="F:fatty-acyl-CoA binding"/>
    <property type="evidence" value="ECO:0007669"/>
    <property type="project" value="TreeGrafter"/>
</dbReference>
<dbReference type="AlphaFoldDB" id="A0A504YI09"/>
<evidence type="ECO:0000256" key="2">
    <source>
        <dbReference type="ARBA" id="ARBA00004637"/>
    </source>
</evidence>
<comment type="subcellular location">
    <subcellularLocation>
        <location evidence="2">Mitochondrion inner membrane</location>
        <topology evidence="2">Peripheral membrane protein</topology>
    </subcellularLocation>
</comment>
<comment type="catalytic activity">
    <reaction evidence="21">
        <text>dodecanoyl-CoA + oxidized [electron-transfer flavoprotein] + H(+) = (2E)-dodecenoyl-CoA + reduced [electron-transfer flavoprotein]</text>
        <dbReference type="Rhea" id="RHEA:47296"/>
        <dbReference type="Rhea" id="RHEA-COMP:10685"/>
        <dbReference type="Rhea" id="RHEA-COMP:10686"/>
        <dbReference type="ChEBI" id="CHEBI:15378"/>
        <dbReference type="ChEBI" id="CHEBI:57330"/>
        <dbReference type="ChEBI" id="CHEBI:57375"/>
        <dbReference type="ChEBI" id="CHEBI:57692"/>
        <dbReference type="ChEBI" id="CHEBI:58307"/>
    </reaction>
    <physiologicalReaction direction="left-to-right" evidence="21">
        <dbReference type="Rhea" id="RHEA:47297"/>
    </physiologicalReaction>
</comment>
<dbReference type="EMBL" id="SUNJ01008230">
    <property type="protein sequence ID" value="TPP61382.1"/>
    <property type="molecule type" value="Genomic_DNA"/>
</dbReference>
<feature type="domain" description="Acyl-CoA dehydrogenase/oxidase N-terminal" evidence="31">
    <location>
        <begin position="83"/>
        <end position="185"/>
    </location>
</feature>
<dbReference type="InterPro" id="IPR006091">
    <property type="entry name" value="Acyl-CoA_Oxase/DH_mid-dom"/>
</dbReference>
<gene>
    <name evidence="33" type="ORF">FGIG_09559</name>
</gene>
<keyword evidence="8" id="KW-0702">S-nitrosylation</keyword>
<keyword evidence="5" id="KW-0597">Phosphoprotein</keyword>
<comment type="catalytic activity">
    <reaction evidence="23">
        <text>tetracosanoyl-CoA + oxidized [electron-transfer flavoprotein] + H(+) = (2E)-tetracosenoyl-CoA + reduced [electron-transfer flavoprotein]</text>
        <dbReference type="Rhea" id="RHEA:47232"/>
        <dbReference type="Rhea" id="RHEA-COMP:10685"/>
        <dbReference type="Rhea" id="RHEA-COMP:10686"/>
        <dbReference type="ChEBI" id="CHEBI:15378"/>
        <dbReference type="ChEBI" id="CHEBI:57692"/>
        <dbReference type="ChEBI" id="CHEBI:58307"/>
        <dbReference type="ChEBI" id="CHEBI:65052"/>
        <dbReference type="ChEBI" id="CHEBI:74693"/>
    </reaction>
    <physiologicalReaction direction="left-to-right" evidence="23">
        <dbReference type="Rhea" id="RHEA:47233"/>
    </physiologicalReaction>
</comment>
<dbReference type="InterPro" id="IPR009075">
    <property type="entry name" value="AcylCo_DH/oxidase_C"/>
</dbReference>
<evidence type="ECO:0000256" key="27">
    <source>
        <dbReference type="ARBA" id="ARBA00049224"/>
    </source>
</evidence>
<dbReference type="InterPro" id="IPR046373">
    <property type="entry name" value="Acyl-CoA_Oxase/DH_mid-dom_sf"/>
</dbReference>
<proteinExistence type="inferred from homology"/>
<accession>A0A504YI09</accession>
<dbReference type="FunFam" id="2.40.110.10:FF:000006">
    <property type="entry name" value="very long-chain specific acyl-CoA dehydrogenase, mitochondrial"/>
    <property type="match status" value="1"/>
</dbReference>
<feature type="domain" description="ACAD9/ACADV-like C-terminal" evidence="32">
    <location>
        <begin position="497"/>
        <end position="614"/>
    </location>
</feature>
<evidence type="ECO:0000256" key="19">
    <source>
        <dbReference type="ARBA" id="ARBA00045422"/>
    </source>
</evidence>
<evidence type="ECO:0000256" key="8">
    <source>
        <dbReference type="ARBA" id="ARBA00022799"/>
    </source>
</evidence>
<evidence type="ECO:0000256" key="6">
    <source>
        <dbReference type="ARBA" id="ARBA00022630"/>
    </source>
</evidence>
<feature type="domain" description="Acyl-CoA dehydrogenase/oxidase C-terminal" evidence="29">
    <location>
        <begin position="302"/>
        <end position="447"/>
    </location>
</feature>
<comment type="catalytic activity">
    <reaction evidence="25">
        <text>a very-long-chain 2,3-saturated fatty acyl-CoA + oxidized [electron-transfer flavoprotein] + H(+) = a very-long-chain (2E)-enoyl-CoA + reduced [electron-transfer flavoprotein]</text>
        <dbReference type="Rhea" id="RHEA:19181"/>
        <dbReference type="Rhea" id="RHEA-COMP:10685"/>
        <dbReference type="Rhea" id="RHEA-COMP:10686"/>
        <dbReference type="ChEBI" id="CHEBI:15378"/>
        <dbReference type="ChEBI" id="CHEBI:57692"/>
        <dbReference type="ChEBI" id="CHEBI:58307"/>
        <dbReference type="ChEBI" id="CHEBI:83724"/>
        <dbReference type="ChEBI" id="CHEBI:83728"/>
        <dbReference type="EC" id="1.3.8.9"/>
    </reaction>
    <physiologicalReaction direction="left-to-right" evidence="25">
        <dbReference type="Rhea" id="RHEA:19182"/>
    </physiologicalReaction>
</comment>
<dbReference type="InterPro" id="IPR009100">
    <property type="entry name" value="AcylCoA_DH/oxidase_NM_dom_sf"/>
</dbReference>
<dbReference type="Pfam" id="PF21343">
    <property type="entry name" value="ACAD9-ACADV_C"/>
    <property type="match status" value="1"/>
</dbReference>
<evidence type="ECO:0000259" key="32">
    <source>
        <dbReference type="Pfam" id="PF21343"/>
    </source>
</evidence>
<dbReference type="GO" id="GO:0017099">
    <property type="term" value="F:very-long-chain fatty acyl-CoA dehydrogenase activity"/>
    <property type="evidence" value="ECO:0007669"/>
    <property type="project" value="UniProtKB-EC"/>
</dbReference>
<dbReference type="GO" id="GO:0050660">
    <property type="term" value="F:flavin adenine dinucleotide binding"/>
    <property type="evidence" value="ECO:0007669"/>
    <property type="project" value="InterPro"/>
</dbReference>
<keyword evidence="11" id="KW-0809">Transit peptide</keyword>
<evidence type="ECO:0000256" key="1">
    <source>
        <dbReference type="ARBA" id="ARBA00001974"/>
    </source>
</evidence>
<dbReference type="STRING" id="46835.A0A504YI09"/>
<comment type="caution">
    <text evidence="33">The sequence shown here is derived from an EMBL/GenBank/DDBJ whole genome shotgun (WGS) entry which is preliminary data.</text>
</comment>
<evidence type="ECO:0000256" key="7">
    <source>
        <dbReference type="ARBA" id="ARBA00022792"/>
    </source>
</evidence>
<evidence type="ECO:0000256" key="15">
    <source>
        <dbReference type="ARBA" id="ARBA00023128"/>
    </source>
</evidence>
<dbReference type="PANTHER" id="PTHR43884">
    <property type="entry name" value="ACYL-COA DEHYDROGENASE"/>
    <property type="match status" value="1"/>
</dbReference>
<keyword evidence="15" id="KW-0496">Mitochondrion</keyword>
<evidence type="ECO:0000256" key="17">
    <source>
        <dbReference type="ARBA" id="ARBA00039034"/>
    </source>
</evidence>
<dbReference type="Proteomes" id="UP000316759">
    <property type="component" value="Unassembled WGS sequence"/>
</dbReference>
<dbReference type="Pfam" id="PF00441">
    <property type="entry name" value="Acyl-CoA_dh_1"/>
    <property type="match status" value="1"/>
</dbReference>
<name>A0A504YI09_FASGI</name>
<comment type="catalytic activity">
    <reaction evidence="27">
        <text>octadecanoyl-CoA + oxidized [electron-transfer flavoprotein] + H(+) = (2E)-octadecenoyl-CoA + reduced [electron-transfer flavoprotein]</text>
        <dbReference type="Rhea" id="RHEA:47240"/>
        <dbReference type="Rhea" id="RHEA-COMP:10685"/>
        <dbReference type="Rhea" id="RHEA-COMP:10686"/>
        <dbReference type="ChEBI" id="CHEBI:15378"/>
        <dbReference type="ChEBI" id="CHEBI:57394"/>
        <dbReference type="ChEBI" id="CHEBI:57692"/>
        <dbReference type="ChEBI" id="CHEBI:58307"/>
        <dbReference type="ChEBI" id="CHEBI:71412"/>
    </reaction>
    <physiologicalReaction direction="left-to-right" evidence="27">
        <dbReference type="Rhea" id="RHEA:47241"/>
    </physiologicalReaction>
</comment>
<evidence type="ECO:0000256" key="12">
    <source>
        <dbReference type="ARBA" id="ARBA00022990"/>
    </source>
</evidence>
<comment type="similarity">
    <text evidence="4 28">Belongs to the acyl-CoA dehydrogenase family.</text>
</comment>
<evidence type="ECO:0000259" key="30">
    <source>
        <dbReference type="Pfam" id="PF02770"/>
    </source>
</evidence>
<evidence type="ECO:0000256" key="23">
    <source>
        <dbReference type="ARBA" id="ARBA00048086"/>
    </source>
</evidence>
<dbReference type="GO" id="GO:0006631">
    <property type="term" value="P:fatty acid metabolic process"/>
    <property type="evidence" value="ECO:0007669"/>
    <property type="project" value="UniProtKB-KW"/>
</dbReference>
<reference evidence="33 34" key="1">
    <citation type="submission" date="2019-04" db="EMBL/GenBank/DDBJ databases">
        <title>Annotation for the trematode Fasciola gigantica.</title>
        <authorList>
            <person name="Choi Y.-J."/>
        </authorList>
    </citation>
    <scope>NUCLEOTIDE SEQUENCE [LARGE SCALE GENOMIC DNA]</scope>
    <source>
        <strain evidence="33">Uganda_cow_1</strain>
    </source>
</reference>
<evidence type="ECO:0000256" key="28">
    <source>
        <dbReference type="RuleBase" id="RU362125"/>
    </source>
</evidence>
<dbReference type="InterPro" id="IPR049448">
    <property type="entry name" value="ACAD9/ACADV-like_C"/>
</dbReference>
<comment type="catalytic activity">
    <reaction evidence="26">
        <text>eicosanoyl-CoA + oxidized [electron-transfer flavoprotein] + H(+) = (2E)-eicosenoyl-CoA + reduced [electron-transfer flavoprotein]</text>
        <dbReference type="Rhea" id="RHEA:47236"/>
        <dbReference type="Rhea" id="RHEA-COMP:10685"/>
        <dbReference type="Rhea" id="RHEA-COMP:10686"/>
        <dbReference type="ChEBI" id="CHEBI:15378"/>
        <dbReference type="ChEBI" id="CHEBI:57380"/>
        <dbReference type="ChEBI" id="CHEBI:57692"/>
        <dbReference type="ChEBI" id="CHEBI:58307"/>
        <dbReference type="ChEBI" id="CHEBI:74691"/>
    </reaction>
    <physiologicalReaction direction="left-to-right" evidence="26">
        <dbReference type="Rhea" id="RHEA:47237"/>
    </physiologicalReaction>
</comment>
<evidence type="ECO:0000256" key="20">
    <source>
        <dbReference type="ARBA" id="ARBA00046812"/>
    </source>
</evidence>
<keyword evidence="9 28" id="KW-0274">FAD</keyword>
<dbReference type="SUPFAM" id="SSF56645">
    <property type="entry name" value="Acyl-CoA dehydrogenase NM domain-like"/>
    <property type="match status" value="1"/>
</dbReference>
<dbReference type="Gene3D" id="2.40.110.10">
    <property type="entry name" value="Butyryl-CoA Dehydrogenase, subunit A, domain 2"/>
    <property type="match status" value="1"/>
</dbReference>
<organism evidence="33 34">
    <name type="scientific">Fasciola gigantica</name>
    <name type="common">Giant liver fluke</name>
    <dbReference type="NCBI Taxonomy" id="46835"/>
    <lineage>
        <taxon>Eukaryota</taxon>
        <taxon>Metazoa</taxon>
        <taxon>Spiralia</taxon>
        <taxon>Lophotrochozoa</taxon>
        <taxon>Platyhelminthes</taxon>
        <taxon>Trematoda</taxon>
        <taxon>Digenea</taxon>
        <taxon>Plagiorchiida</taxon>
        <taxon>Echinostomata</taxon>
        <taxon>Echinostomatoidea</taxon>
        <taxon>Fasciolidae</taxon>
        <taxon>Fasciola</taxon>
    </lineage>
</organism>
<feature type="domain" description="Acyl-CoA oxidase/dehydrogenase middle" evidence="30">
    <location>
        <begin position="189"/>
        <end position="290"/>
    </location>
</feature>
<dbReference type="Gene3D" id="1.10.540.10">
    <property type="entry name" value="Acyl-CoA dehydrogenase/oxidase, N-terminal domain"/>
    <property type="match status" value="1"/>
</dbReference>
<keyword evidence="16" id="KW-0472">Membrane</keyword>
<dbReference type="GO" id="GO:0005743">
    <property type="term" value="C:mitochondrial inner membrane"/>
    <property type="evidence" value="ECO:0007669"/>
    <property type="project" value="UniProtKB-SubCell"/>
</dbReference>
<evidence type="ECO:0000256" key="13">
    <source>
        <dbReference type="ARBA" id="ARBA00023002"/>
    </source>
</evidence>
<evidence type="ECO:0000256" key="18">
    <source>
        <dbReference type="ARBA" id="ARBA00040902"/>
    </source>
</evidence>